<dbReference type="Proteomes" id="UP000253729">
    <property type="component" value="Unassembled WGS sequence"/>
</dbReference>
<dbReference type="EMBL" id="KZ852041">
    <property type="protein sequence ID" value="RDH35265.1"/>
    <property type="molecule type" value="Genomic_DNA"/>
</dbReference>
<dbReference type="AlphaFoldDB" id="A0A3F3Q812"/>
<gene>
    <name evidence="1" type="ORF">BDQ94DRAFT_168920</name>
</gene>
<name>A0A3F3Q812_9EURO</name>
<sequence length="181" mass="20356">MSIFFINRIFSLENSPRFYAPQSFQALASVYRSLEFPFSYKRYGYLRCGSATNVPACQEVTGTSAAGTEVLAYQTKQRPVGLRHRPLCHSPKESLPRLGTPFVSIFPFSRDVLRSLGRFDPEIPAHLHYGTVDQWIRSLSILVVNDRDSDSSGKVEESRWKPIGLSDNLSMQDYSGLPSDG</sequence>
<proteinExistence type="predicted"/>
<accession>A0A3F3Q812</accession>
<keyword evidence="2" id="KW-1185">Reference proteome</keyword>
<protein>
    <submittedName>
        <fullName evidence="1">Uncharacterized protein</fullName>
    </submittedName>
</protein>
<organism evidence="1 2">
    <name type="scientific">Aspergillus welwitschiae</name>
    <dbReference type="NCBI Taxonomy" id="1341132"/>
    <lineage>
        <taxon>Eukaryota</taxon>
        <taxon>Fungi</taxon>
        <taxon>Dikarya</taxon>
        <taxon>Ascomycota</taxon>
        <taxon>Pezizomycotina</taxon>
        <taxon>Eurotiomycetes</taxon>
        <taxon>Eurotiomycetidae</taxon>
        <taxon>Eurotiales</taxon>
        <taxon>Aspergillaceae</taxon>
        <taxon>Aspergillus</taxon>
        <taxon>Aspergillus subgen. Circumdati</taxon>
    </lineage>
</organism>
<evidence type="ECO:0000313" key="2">
    <source>
        <dbReference type="Proteomes" id="UP000253729"/>
    </source>
</evidence>
<reference evidence="1 2" key="1">
    <citation type="submission" date="2018-07" db="EMBL/GenBank/DDBJ databases">
        <title>The genomes of Aspergillus section Nigri reveals drivers in fungal speciation.</title>
        <authorList>
            <consortium name="DOE Joint Genome Institute"/>
            <person name="Vesth T.C."/>
            <person name="Nybo J."/>
            <person name="Theobald S."/>
            <person name="Brandl J."/>
            <person name="Frisvad J.C."/>
            <person name="Nielsen K.F."/>
            <person name="Lyhne E.K."/>
            <person name="Kogle M.E."/>
            <person name="Kuo A."/>
            <person name="Riley R."/>
            <person name="Clum A."/>
            <person name="Nolan M."/>
            <person name="Lipzen A."/>
            <person name="Salamov A."/>
            <person name="Henrissat B."/>
            <person name="Wiebenga A."/>
            <person name="De vries R.P."/>
            <person name="Grigoriev I.V."/>
            <person name="Mortensen U.H."/>
            <person name="Andersen M.R."/>
            <person name="Baker S.E."/>
        </authorList>
    </citation>
    <scope>NUCLEOTIDE SEQUENCE [LARGE SCALE GENOMIC DNA]</scope>
    <source>
        <strain evidence="1 2">CBS 139.54b</strain>
    </source>
</reference>
<dbReference type="GeneID" id="38139531"/>
<evidence type="ECO:0000313" key="1">
    <source>
        <dbReference type="EMBL" id="RDH35265.1"/>
    </source>
</evidence>
<dbReference type="RefSeq" id="XP_026628287.1">
    <property type="nucleotide sequence ID" value="XM_026771175.1"/>
</dbReference>